<keyword evidence="2" id="KW-0812">Transmembrane</keyword>
<comment type="caution">
    <text evidence="3">The sequence shown here is derived from an EMBL/GenBank/DDBJ whole genome shotgun (WGS) entry which is preliminary data.</text>
</comment>
<name>A0ABP5TFW6_9ACTN</name>
<organism evidence="3 4">
    <name type="scientific">Streptomyces cuspidosporus</name>
    <dbReference type="NCBI Taxonomy" id="66882"/>
    <lineage>
        <taxon>Bacteria</taxon>
        <taxon>Bacillati</taxon>
        <taxon>Actinomycetota</taxon>
        <taxon>Actinomycetes</taxon>
        <taxon>Kitasatosporales</taxon>
        <taxon>Streptomycetaceae</taxon>
        <taxon>Streptomyces</taxon>
    </lineage>
</organism>
<evidence type="ECO:0000256" key="2">
    <source>
        <dbReference type="SAM" id="Phobius"/>
    </source>
</evidence>
<proteinExistence type="predicted"/>
<dbReference type="EMBL" id="BAAASD010000016">
    <property type="protein sequence ID" value="GAA2348887.1"/>
    <property type="molecule type" value="Genomic_DNA"/>
</dbReference>
<keyword evidence="2" id="KW-1133">Transmembrane helix</keyword>
<feature type="region of interest" description="Disordered" evidence="1">
    <location>
        <begin position="28"/>
        <end position="60"/>
    </location>
</feature>
<keyword evidence="4" id="KW-1185">Reference proteome</keyword>
<dbReference type="Proteomes" id="UP001500253">
    <property type="component" value="Unassembled WGS sequence"/>
</dbReference>
<gene>
    <name evidence="3" type="ORF">GCM10010246_40600</name>
</gene>
<accession>A0ABP5TFW6</accession>
<sequence length="185" mass="18731">MPGNLLAGHSPDVAVACLGPGRPGPIGAPLTSYLDRMSSQQPAPGPIPPSDAPLSPPPRRGRGPLVAALLVGVLLGGAGVGVAWAVSGDDVSANDAAGDARDACRALSGFDGSKYTAKGADGEIALNRFGAALTLSAAAAAGDDRYKPLADTMLRLQSQHAMTYDFGDSKVKKSLAEARRLCQDI</sequence>
<feature type="transmembrane region" description="Helical" evidence="2">
    <location>
        <begin position="65"/>
        <end position="86"/>
    </location>
</feature>
<protein>
    <submittedName>
        <fullName evidence="3">Uncharacterized protein</fullName>
    </submittedName>
</protein>
<reference evidence="4" key="1">
    <citation type="journal article" date="2019" name="Int. J. Syst. Evol. Microbiol.">
        <title>The Global Catalogue of Microorganisms (GCM) 10K type strain sequencing project: providing services to taxonomists for standard genome sequencing and annotation.</title>
        <authorList>
            <consortium name="The Broad Institute Genomics Platform"/>
            <consortium name="The Broad Institute Genome Sequencing Center for Infectious Disease"/>
            <person name="Wu L."/>
            <person name="Ma J."/>
        </authorList>
    </citation>
    <scope>NUCLEOTIDE SEQUENCE [LARGE SCALE GENOMIC DNA]</scope>
    <source>
        <strain evidence="4">JCM 4316</strain>
    </source>
</reference>
<evidence type="ECO:0000256" key="1">
    <source>
        <dbReference type="SAM" id="MobiDB-lite"/>
    </source>
</evidence>
<evidence type="ECO:0000313" key="3">
    <source>
        <dbReference type="EMBL" id="GAA2348887.1"/>
    </source>
</evidence>
<feature type="compositionally biased region" description="Pro residues" evidence="1">
    <location>
        <begin position="43"/>
        <end position="58"/>
    </location>
</feature>
<evidence type="ECO:0000313" key="4">
    <source>
        <dbReference type="Proteomes" id="UP001500253"/>
    </source>
</evidence>
<keyword evidence="2" id="KW-0472">Membrane</keyword>